<name>A0A3P6CYD8_BRACM</name>
<protein>
    <recommendedName>
        <fullName evidence="2">F-box domain-containing protein</fullName>
    </recommendedName>
</protein>
<dbReference type="EMBL" id="LR031576">
    <property type="protein sequence ID" value="VDD13442.1"/>
    <property type="molecule type" value="Genomic_DNA"/>
</dbReference>
<dbReference type="PANTHER" id="PTHR47123:SF24">
    <property type="entry name" value="LOW PROTEIN: F-BOX_KELCH-REPEAT PROTEIN"/>
    <property type="match status" value="1"/>
</dbReference>
<proteinExistence type="predicted"/>
<dbReference type="PANTHER" id="PTHR47123">
    <property type="entry name" value="F-BOX PROTEIN SKIP23"/>
    <property type="match status" value="1"/>
</dbReference>
<accession>A0A3P6CYD8</accession>
<reference evidence="1" key="1">
    <citation type="submission" date="2018-11" db="EMBL/GenBank/DDBJ databases">
        <authorList>
            <consortium name="Genoscope - CEA"/>
            <person name="William W."/>
        </authorList>
    </citation>
    <scope>NUCLEOTIDE SEQUENCE</scope>
</reference>
<evidence type="ECO:0008006" key="2">
    <source>
        <dbReference type="Google" id="ProtNLM"/>
    </source>
</evidence>
<sequence length="112" mass="12654">MSSMMPDWSLLPEELLHFISQNVENCFDGVHGRSVCTSWRSNIPFPSCLLRTSYSLPTFAQFPVETKAHAPSRRSLCAASTSPCEYFLGEMSQSILWSFHLPFSVQLEVHLA</sequence>
<dbReference type="AlphaFoldDB" id="A0A3P6CYD8"/>
<organism evidence="1">
    <name type="scientific">Brassica campestris</name>
    <name type="common">Field mustard</name>
    <dbReference type="NCBI Taxonomy" id="3711"/>
    <lineage>
        <taxon>Eukaryota</taxon>
        <taxon>Viridiplantae</taxon>
        <taxon>Streptophyta</taxon>
        <taxon>Embryophyta</taxon>
        <taxon>Tracheophyta</taxon>
        <taxon>Spermatophyta</taxon>
        <taxon>Magnoliopsida</taxon>
        <taxon>eudicotyledons</taxon>
        <taxon>Gunneridae</taxon>
        <taxon>Pentapetalae</taxon>
        <taxon>rosids</taxon>
        <taxon>malvids</taxon>
        <taxon>Brassicales</taxon>
        <taxon>Brassicaceae</taxon>
        <taxon>Brassiceae</taxon>
        <taxon>Brassica</taxon>
    </lineage>
</organism>
<evidence type="ECO:0000313" key="1">
    <source>
        <dbReference type="EMBL" id="VDD13442.1"/>
    </source>
</evidence>
<dbReference type="InterPro" id="IPR051304">
    <property type="entry name" value="SCF_F-box_domain"/>
</dbReference>
<gene>
    <name evidence="1" type="ORF">BRAA04T17461Z</name>
</gene>